<dbReference type="AlphaFoldDB" id="A0A0W0FE40"/>
<feature type="region of interest" description="Disordered" evidence="1">
    <location>
        <begin position="268"/>
        <end position="310"/>
    </location>
</feature>
<evidence type="ECO:0000313" key="2">
    <source>
        <dbReference type="EMBL" id="KTB34573.1"/>
    </source>
</evidence>
<comment type="caution">
    <text evidence="2">The sequence shown here is derived from an EMBL/GenBank/DDBJ whole genome shotgun (WGS) entry which is preliminary data.</text>
</comment>
<accession>A0A0W0FE40</accession>
<evidence type="ECO:0000313" key="3">
    <source>
        <dbReference type="Proteomes" id="UP000054988"/>
    </source>
</evidence>
<name>A0A0W0FE40_MONRR</name>
<gene>
    <name evidence="2" type="ORF">WG66_12849</name>
</gene>
<protein>
    <submittedName>
        <fullName evidence="2">Uncharacterized protein</fullName>
    </submittedName>
</protein>
<dbReference type="EMBL" id="LATX01002060">
    <property type="protein sequence ID" value="KTB34573.1"/>
    <property type="molecule type" value="Genomic_DNA"/>
</dbReference>
<evidence type="ECO:0000256" key="1">
    <source>
        <dbReference type="SAM" id="MobiDB-lite"/>
    </source>
</evidence>
<organism evidence="2 3">
    <name type="scientific">Moniliophthora roreri</name>
    <name type="common">Frosty pod rot fungus</name>
    <name type="synonym">Monilia roreri</name>
    <dbReference type="NCBI Taxonomy" id="221103"/>
    <lineage>
        <taxon>Eukaryota</taxon>
        <taxon>Fungi</taxon>
        <taxon>Dikarya</taxon>
        <taxon>Basidiomycota</taxon>
        <taxon>Agaricomycotina</taxon>
        <taxon>Agaricomycetes</taxon>
        <taxon>Agaricomycetidae</taxon>
        <taxon>Agaricales</taxon>
        <taxon>Marasmiineae</taxon>
        <taxon>Marasmiaceae</taxon>
        <taxon>Moniliophthora</taxon>
    </lineage>
</organism>
<reference evidence="2 3" key="1">
    <citation type="submission" date="2015-12" db="EMBL/GenBank/DDBJ databases">
        <title>Draft genome sequence of Moniliophthora roreri, the causal agent of frosty pod rot of cacao.</title>
        <authorList>
            <person name="Aime M.C."/>
            <person name="Diaz-Valderrama J.R."/>
            <person name="Kijpornyongpan T."/>
            <person name="Phillips-Mora W."/>
        </authorList>
    </citation>
    <scope>NUCLEOTIDE SEQUENCE [LARGE SCALE GENOMIC DNA]</scope>
    <source>
        <strain evidence="2 3">MCA 2952</strain>
    </source>
</reference>
<feature type="compositionally biased region" description="Polar residues" evidence="1">
    <location>
        <begin position="277"/>
        <end position="299"/>
    </location>
</feature>
<dbReference type="Proteomes" id="UP000054988">
    <property type="component" value="Unassembled WGS sequence"/>
</dbReference>
<proteinExistence type="predicted"/>
<sequence>MQVSFSLEQLLQFAVSARLPKEDGSVGLTLNPLPLASSPPTPDVLPRARELQGINIHLEFGTDDLEAISVSVHASCTTSDLSRIAKLVSPNVELEKDTASTFPPDPYFPNNSESGSVVSLDHWDHASSSFSDNLAIPNFPAGLPQYTWPSDPILCESQSGGMTHSVTPTPVDPNDIQMDTLLDTIDASSLALSGFNDFSSISSATTPSSFDFEVSSYLDNILALTENSTLTSPANQIPGSFAIHAGTDSTSSSLQEILPQNSSGVVDADSGSCEPFPQQTASTPSNITSCNTRPASSDSEGLRSPTKRRRKKVTCSYAGCGLMPSARVRYGSLVGLHNLHDLSWWHGLDLSSLYLL</sequence>